<protein>
    <submittedName>
        <fullName evidence="1">Uncharacterized protein</fullName>
    </submittedName>
</protein>
<gene>
    <name evidence="1" type="ORF">bsdtb5_24670</name>
</gene>
<dbReference type="Proteomes" id="UP000595897">
    <property type="component" value="Chromosome"/>
</dbReference>
<accession>A0A7R7EMD7</accession>
<evidence type="ECO:0000313" key="1">
    <source>
        <dbReference type="EMBL" id="BCN31172.1"/>
    </source>
</evidence>
<organism evidence="1 2">
    <name type="scientific">Anaeromicropila herbilytica</name>
    <dbReference type="NCBI Taxonomy" id="2785025"/>
    <lineage>
        <taxon>Bacteria</taxon>
        <taxon>Bacillati</taxon>
        <taxon>Bacillota</taxon>
        <taxon>Clostridia</taxon>
        <taxon>Lachnospirales</taxon>
        <taxon>Lachnospiraceae</taxon>
        <taxon>Anaeromicropila</taxon>
    </lineage>
</organism>
<dbReference type="KEGG" id="ahb:bsdtb5_24670"/>
<name>A0A7R7EMD7_9FIRM</name>
<proteinExistence type="predicted"/>
<sequence length="77" mass="9002">MLIDIRHIAIEKSLNIILRSSKRSPERCARNLLELGTGVYKKNSNVMKEGLYPLFVDLCKKNDKEAIKELFYRTFLD</sequence>
<evidence type="ECO:0000313" key="2">
    <source>
        <dbReference type="Proteomes" id="UP000595897"/>
    </source>
</evidence>
<dbReference type="AlphaFoldDB" id="A0A7R7EMD7"/>
<reference evidence="1 2" key="1">
    <citation type="submission" date="2020-11" db="EMBL/GenBank/DDBJ databases">
        <title>Draft genome sequencing of a Lachnospiraceae strain isolated from anoxic soil subjected to BSD treatment.</title>
        <authorList>
            <person name="Uek A."/>
            <person name="Tonouchi A."/>
        </authorList>
    </citation>
    <scope>NUCLEOTIDE SEQUENCE [LARGE SCALE GENOMIC DNA]</scope>
    <source>
        <strain evidence="1 2">TB5</strain>
    </source>
</reference>
<dbReference type="RefSeq" id="WP_271712315.1">
    <property type="nucleotide sequence ID" value="NZ_AP024169.1"/>
</dbReference>
<keyword evidence="2" id="KW-1185">Reference proteome</keyword>
<dbReference type="EMBL" id="AP024169">
    <property type="protein sequence ID" value="BCN31172.1"/>
    <property type="molecule type" value="Genomic_DNA"/>
</dbReference>